<dbReference type="Pfam" id="PF01315">
    <property type="entry name" value="Ald_Xan_dh_C"/>
    <property type="match status" value="1"/>
</dbReference>
<dbReference type="GO" id="GO:0005506">
    <property type="term" value="F:iron ion binding"/>
    <property type="evidence" value="ECO:0007669"/>
    <property type="project" value="InterPro"/>
</dbReference>
<evidence type="ECO:0000256" key="1">
    <source>
        <dbReference type="ARBA" id="ARBA00022505"/>
    </source>
</evidence>
<dbReference type="Pfam" id="PF20256">
    <property type="entry name" value="MoCoBD_2"/>
    <property type="match status" value="1"/>
</dbReference>
<dbReference type="OrthoDB" id="221297at2"/>
<dbReference type="InterPro" id="IPR016208">
    <property type="entry name" value="Ald_Oxase/xanthine_DH-like"/>
</dbReference>
<dbReference type="PANTHER" id="PTHR11908:SF132">
    <property type="entry name" value="ALDEHYDE OXIDASE 1-RELATED"/>
    <property type="match status" value="1"/>
</dbReference>
<dbReference type="Gene3D" id="3.30.365.10">
    <property type="entry name" value="Aldehyde oxidase/xanthine dehydrogenase, molybdopterin binding domain"/>
    <property type="match status" value="4"/>
</dbReference>
<proteinExistence type="predicted"/>
<dbReference type="InterPro" id="IPR008274">
    <property type="entry name" value="AldOxase/xan_DH_MoCoBD1"/>
</dbReference>
<dbReference type="AlphaFoldDB" id="A0A515DA85"/>
<feature type="domain" description="Aldehyde oxidase/xanthine dehydrogenase a/b hammerhead" evidence="3">
    <location>
        <begin position="57"/>
        <end position="150"/>
    </location>
</feature>
<dbReference type="RefSeq" id="WP_142818487.1">
    <property type="nucleotide sequence ID" value="NZ_CP035503.1"/>
</dbReference>
<dbReference type="SUPFAM" id="SSF56003">
    <property type="entry name" value="Molybdenum cofactor-binding domain"/>
    <property type="match status" value="1"/>
</dbReference>
<evidence type="ECO:0000313" key="4">
    <source>
        <dbReference type="EMBL" id="QDL37318.1"/>
    </source>
</evidence>
<dbReference type="SMART" id="SM01008">
    <property type="entry name" value="Ald_Xan_dh_C"/>
    <property type="match status" value="1"/>
</dbReference>
<keyword evidence="2" id="KW-0560">Oxidoreductase</keyword>
<reference evidence="4 5" key="1">
    <citation type="submission" date="2019-01" db="EMBL/GenBank/DDBJ databases">
        <title>Genomic insights into a novel species Rhodoferax sp.</title>
        <authorList>
            <person name="Jin L."/>
        </authorList>
    </citation>
    <scope>NUCLEOTIDE SEQUENCE [LARGE SCALE GENOMIC DNA]</scope>
    <source>
        <strain evidence="4 5">CHu59-6-5</strain>
    </source>
</reference>
<accession>A0A515DA85</accession>
<dbReference type="Gene3D" id="3.90.1170.50">
    <property type="entry name" value="Aldehyde oxidase/xanthine dehydrogenase, a/b hammerhead"/>
    <property type="match status" value="1"/>
</dbReference>
<evidence type="ECO:0000259" key="3">
    <source>
        <dbReference type="SMART" id="SM01008"/>
    </source>
</evidence>
<dbReference type="Proteomes" id="UP000316798">
    <property type="component" value="Chromosome"/>
</dbReference>
<dbReference type="InterPro" id="IPR000674">
    <property type="entry name" value="Ald_Oxase/Xan_DH_a/b"/>
</dbReference>
<dbReference type="InterPro" id="IPR046867">
    <property type="entry name" value="AldOxase/xan_DH_MoCoBD2"/>
</dbReference>
<protein>
    <submittedName>
        <fullName evidence="4">Xanthine dehydrogenase family protein molybdopterin-binding subunit</fullName>
    </submittedName>
</protein>
<dbReference type="EMBL" id="CP035503">
    <property type="protein sequence ID" value="QDL37318.1"/>
    <property type="molecule type" value="Genomic_DNA"/>
</dbReference>
<dbReference type="InterPro" id="IPR036856">
    <property type="entry name" value="Ald_Oxase/Xan_DH_a/b_sf"/>
</dbReference>
<dbReference type="GO" id="GO:0016491">
    <property type="term" value="F:oxidoreductase activity"/>
    <property type="evidence" value="ECO:0007669"/>
    <property type="project" value="UniProtKB-KW"/>
</dbReference>
<dbReference type="Pfam" id="PF02738">
    <property type="entry name" value="MoCoBD_1"/>
    <property type="match status" value="1"/>
</dbReference>
<evidence type="ECO:0000256" key="2">
    <source>
        <dbReference type="ARBA" id="ARBA00023002"/>
    </source>
</evidence>
<sequence>MATDTRSETFPFGIAGIGLSEVVRQLPANEPPALAPNAQLQVIGKPVPRQNGRAKVTGATRYTVDLKLPGMLYGRILRSIWPHARIRSVDVSAAQKLPGVRGVVVLAHPEDAASATVRYVGAPLAAVAAVSMAVAEEALSLIRVDAQPLPFVTDIDQALLASAQPVFDSASAPQGNGSGFPAASGLPLAGNLRGPAVASRGNITEGFAQAEMTVEAEYRTQVQTHCCMEPHATIADWRAEGLTVHQSTQFTAGVRQELAATFGLPLARVRVVVDGMGGGFGSKSQLGNYGRIAVMLSRQAGAPVRIALDRREEQTDAGNRPGTWQQLRIGARRDGTLTAISLRSRGTAGVTVGAGVGNNAQSMYECPNFDGAQYDVFTNAGPGCAMRGPGNTPGAWGLEQAIDELAGKLGMDPVALRDHVDASPVRREERRLGAERIGWARHRAAGASRSGSGPVRRGMGMAQSIWGANVQTNSSCEVRLHRDGTVELLSSVQDIGTGIGTVLAQVVAEVFGLRAQDIHVRIGDTEFPAGPPSYGSRTTASITPPARTAAWRVLQALLAVVAPALQARPEDLIARDGRIVVRSQPARGLSFREGAALLRTDRISEIASRGDDYGGFRRRVGSDAALAQQDLGGVQFAAVAVDTETGIICVERVVAVHDCGRPMNPKLIESQVQGGVLMGLSYALFEDRILDRHTSRMVNANLEQYKLAGAREIPAIEVILLENYQGQSATDAYGIAEPANIGTAPAIANAVCDAIGVRLRSLPMTPAVVLAALGGMRSETGSA</sequence>
<dbReference type="SUPFAM" id="SSF54665">
    <property type="entry name" value="CO dehydrogenase molybdoprotein N-domain-like"/>
    <property type="match status" value="1"/>
</dbReference>
<dbReference type="InterPro" id="IPR037165">
    <property type="entry name" value="AldOxase/xan_DH_Mopterin-bd_sf"/>
</dbReference>
<keyword evidence="1" id="KW-0500">Molybdenum</keyword>
<dbReference type="PANTHER" id="PTHR11908">
    <property type="entry name" value="XANTHINE DEHYDROGENASE"/>
    <property type="match status" value="1"/>
</dbReference>
<dbReference type="KEGG" id="rhf:EUB48_08535"/>
<organism evidence="4 5">
    <name type="scientific">Rhodoferax sediminis</name>
    <dbReference type="NCBI Taxonomy" id="2509614"/>
    <lineage>
        <taxon>Bacteria</taxon>
        <taxon>Pseudomonadati</taxon>
        <taxon>Pseudomonadota</taxon>
        <taxon>Betaproteobacteria</taxon>
        <taxon>Burkholderiales</taxon>
        <taxon>Comamonadaceae</taxon>
        <taxon>Rhodoferax</taxon>
    </lineage>
</organism>
<gene>
    <name evidence="4" type="ORF">EUB48_08535</name>
</gene>
<keyword evidence="5" id="KW-1185">Reference proteome</keyword>
<name>A0A515DA85_9BURK</name>
<evidence type="ECO:0000313" key="5">
    <source>
        <dbReference type="Proteomes" id="UP000316798"/>
    </source>
</evidence>